<evidence type="ECO:0000313" key="6">
    <source>
        <dbReference type="Proteomes" id="UP000287033"/>
    </source>
</evidence>
<organism evidence="5 6">
    <name type="scientific">Chiloscyllium punctatum</name>
    <name type="common">Brownbanded bambooshark</name>
    <name type="synonym">Hemiscyllium punctatum</name>
    <dbReference type="NCBI Taxonomy" id="137246"/>
    <lineage>
        <taxon>Eukaryota</taxon>
        <taxon>Metazoa</taxon>
        <taxon>Chordata</taxon>
        <taxon>Craniata</taxon>
        <taxon>Vertebrata</taxon>
        <taxon>Chondrichthyes</taxon>
        <taxon>Elasmobranchii</taxon>
        <taxon>Galeomorphii</taxon>
        <taxon>Galeoidea</taxon>
        <taxon>Orectolobiformes</taxon>
        <taxon>Hemiscylliidae</taxon>
        <taxon>Chiloscyllium</taxon>
    </lineage>
</organism>
<name>A0A401SYG7_CHIPU</name>
<dbReference type="InterPro" id="IPR007110">
    <property type="entry name" value="Ig-like_dom"/>
</dbReference>
<dbReference type="InterPro" id="IPR013783">
    <property type="entry name" value="Ig-like_fold"/>
</dbReference>
<accession>A0A401SYG7</accession>
<dbReference type="Proteomes" id="UP000287033">
    <property type="component" value="Unassembled WGS sequence"/>
</dbReference>
<feature type="compositionally biased region" description="Polar residues" evidence="1">
    <location>
        <begin position="495"/>
        <end position="505"/>
    </location>
</feature>
<keyword evidence="2" id="KW-0472">Membrane</keyword>
<keyword evidence="6" id="KW-1185">Reference proteome</keyword>
<feature type="signal peptide" evidence="3">
    <location>
        <begin position="1"/>
        <end position="19"/>
    </location>
</feature>
<evidence type="ECO:0000256" key="3">
    <source>
        <dbReference type="SAM" id="SignalP"/>
    </source>
</evidence>
<dbReference type="InterPro" id="IPR036179">
    <property type="entry name" value="Ig-like_dom_sf"/>
</dbReference>
<evidence type="ECO:0000259" key="4">
    <source>
        <dbReference type="PROSITE" id="PS50835"/>
    </source>
</evidence>
<evidence type="ECO:0000256" key="1">
    <source>
        <dbReference type="SAM" id="MobiDB-lite"/>
    </source>
</evidence>
<keyword evidence="2" id="KW-1133">Transmembrane helix</keyword>
<dbReference type="AlphaFoldDB" id="A0A401SYG7"/>
<keyword evidence="3" id="KW-0732">Signal</keyword>
<dbReference type="Pfam" id="PF07686">
    <property type="entry name" value="V-set"/>
    <property type="match status" value="1"/>
</dbReference>
<dbReference type="InterPro" id="IPR003599">
    <property type="entry name" value="Ig_sub"/>
</dbReference>
<keyword evidence="2" id="KW-0812">Transmembrane</keyword>
<feature type="compositionally biased region" description="Basic and acidic residues" evidence="1">
    <location>
        <begin position="479"/>
        <end position="492"/>
    </location>
</feature>
<sequence length="505" mass="55501">MALTALLFSLFVLLQQVNGSINLHILQSENVPTLHCNSSSGDEDTGTLCRISDLSLEFEKMTCSKTKNKHGDCEKNRLKKSKQQCRQCTMTKDEMETNSMTFNVKPDNSTVFTCTIPNSTGGALSMCPSWITLTGPGCENYHLDLVVKLSESDEIFSTDESPSSLTAPEGDNVTLPCQFELNHTLPFTLLWITSGNINKCLSSVHTEGYEYHSNTRCCVDGKSAQRIFNHSSPNPTAKIQFLNLTIQSVKVMDTGRYLCVIHGVTKGKPIWKIAANISLTVTESSVESTHSPTSTSGISWGTSDGTPTNRKQPIIAIIAVVCVVVPICIVGVYLIRRKQQMAKGNDNSAQLTQENECVAYAVVPRREKSVENEFVAYSVTEVPAPSNQPRPDKGKEKIHTTSASTEHVYCLIKEPAVKGDGDKTEIQEVESEDDRSHRASAPIELNNQSLLNQGDPMYSLIGSPGEESLRHTVPQSDMKANDPKHGLLKMEENPIYSTQTKPCHS</sequence>
<dbReference type="Gene3D" id="2.60.40.10">
    <property type="entry name" value="Immunoglobulins"/>
    <property type="match status" value="1"/>
</dbReference>
<protein>
    <recommendedName>
        <fullName evidence="4">Ig-like domain-containing protein</fullName>
    </recommendedName>
</protein>
<feature type="domain" description="Ig-like" evidence="4">
    <location>
        <begin position="153"/>
        <end position="278"/>
    </location>
</feature>
<feature type="chain" id="PRO_5019082352" description="Ig-like domain-containing protein" evidence="3">
    <location>
        <begin position="20"/>
        <end position="505"/>
    </location>
</feature>
<dbReference type="SMART" id="SM00409">
    <property type="entry name" value="IG"/>
    <property type="match status" value="1"/>
</dbReference>
<comment type="caution">
    <text evidence="5">The sequence shown here is derived from an EMBL/GenBank/DDBJ whole genome shotgun (WGS) entry which is preliminary data.</text>
</comment>
<feature type="transmembrane region" description="Helical" evidence="2">
    <location>
        <begin position="314"/>
        <end position="335"/>
    </location>
</feature>
<evidence type="ECO:0000313" key="5">
    <source>
        <dbReference type="EMBL" id="GCC35441.1"/>
    </source>
</evidence>
<dbReference type="InterPro" id="IPR013106">
    <property type="entry name" value="Ig_V-set"/>
</dbReference>
<reference evidence="5 6" key="1">
    <citation type="journal article" date="2018" name="Nat. Ecol. Evol.">
        <title>Shark genomes provide insights into elasmobranch evolution and the origin of vertebrates.</title>
        <authorList>
            <person name="Hara Y"/>
            <person name="Yamaguchi K"/>
            <person name="Onimaru K"/>
            <person name="Kadota M"/>
            <person name="Koyanagi M"/>
            <person name="Keeley SD"/>
            <person name="Tatsumi K"/>
            <person name="Tanaka K"/>
            <person name="Motone F"/>
            <person name="Kageyama Y"/>
            <person name="Nozu R"/>
            <person name="Adachi N"/>
            <person name="Nishimura O"/>
            <person name="Nakagawa R"/>
            <person name="Tanegashima C"/>
            <person name="Kiyatake I"/>
            <person name="Matsumoto R"/>
            <person name="Murakumo K"/>
            <person name="Nishida K"/>
            <person name="Terakita A"/>
            <person name="Kuratani S"/>
            <person name="Sato K"/>
            <person name="Hyodo S Kuraku.S."/>
        </authorList>
    </citation>
    <scope>NUCLEOTIDE SEQUENCE [LARGE SCALE GENOMIC DNA]</scope>
</reference>
<evidence type="ECO:0000256" key="2">
    <source>
        <dbReference type="SAM" id="Phobius"/>
    </source>
</evidence>
<gene>
    <name evidence="5" type="ORF">chiPu_0013926</name>
</gene>
<dbReference type="OrthoDB" id="9948378at2759"/>
<dbReference type="PROSITE" id="PS50835">
    <property type="entry name" value="IG_LIKE"/>
    <property type="match status" value="1"/>
</dbReference>
<dbReference type="SUPFAM" id="SSF48726">
    <property type="entry name" value="Immunoglobulin"/>
    <property type="match status" value="1"/>
</dbReference>
<dbReference type="EMBL" id="BEZZ01000702">
    <property type="protein sequence ID" value="GCC35441.1"/>
    <property type="molecule type" value="Genomic_DNA"/>
</dbReference>
<feature type="region of interest" description="Disordered" evidence="1">
    <location>
        <begin position="460"/>
        <end position="505"/>
    </location>
</feature>
<proteinExistence type="predicted"/>